<dbReference type="SUPFAM" id="SSF47226">
    <property type="entry name" value="Histidine-containing phosphotransfer domain, HPT domain"/>
    <property type="match status" value="1"/>
</dbReference>
<gene>
    <name evidence="1" type="ORF">PCANC_19487</name>
</gene>
<dbReference type="AlphaFoldDB" id="A0A2N5U900"/>
<proteinExistence type="predicted"/>
<dbReference type="GO" id="GO:0000160">
    <property type="term" value="P:phosphorelay signal transduction system"/>
    <property type="evidence" value="ECO:0007669"/>
    <property type="project" value="InterPro"/>
</dbReference>
<dbReference type="InterPro" id="IPR036641">
    <property type="entry name" value="HPT_dom_sf"/>
</dbReference>
<organism evidence="1 2">
    <name type="scientific">Puccinia coronata f. sp. avenae</name>
    <dbReference type="NCBI Taxonomy" id="200324"/>
    <lineage>
        <taxon>Eukaryota</taxon>
        <taxon>Fungi</taxon>
        <taxon>Dikarya</taxon>
        <taxon>Basidiomycota</taxon>
        <taxon>Pucciniomycotina</taxon>
        <taxon>Pucciniomycetes</taxon>
        <taxon>Pucciniales</taxon>
        <taxon>Pucciniaceae</taxon>
        <taxon>Puccinia</taxon>
    </lineage>
</organism>
<comment type="caution">
    <text evidence="1">The sequence shown here is derived from an EMBL/GenBank/DDBJ whole genome shotgun (WGS) entry which is preliminary data.</text>
</comment>
<reference evidence="1 2" key="1">
    <citation type="submission" date="2017-11" db="EMBL/GenBank/DDBJ databases">
        <title>De novo assembly and phasing of dikaryotic genomes from two isolates of Puccinia coronata f. sp. avenae, the causal agent of oat crown rust.</title>
        <authorList>
            <person name="Miller M.E."/>
            <person name="Zhang Y."/>
            <person name="Omidvar V."/>
            <person name="Sperschneider J."/>
            <person name="Schwessinger B."/>
            <person name="Raley C."/>
            <person name="Palmer J.M."/>
            <person name="Garnica D."/>
            <person name="Upadhyaya N."/>
            <person name="Rathjen J."/>
            <person name="Taylor J.M."/>
            <person name="Park R.F."/>
            <person name="Dodds P.N."/>
            <person name="Hirsch C.D."/>
            <person name="Kianian S.F."/>
            <person name="Figueroa M."/>
        </authorList>
    </citation>
    <scope>NUCLEOTIDE SEQUENCE [LARGE SCALE GENOMIC DNA]</scope>
    <source>
        <strain evidence="1">12NC29</strain>
    </source>
</reference>
<protein>
    <submittedName>
        <fullName evidence="1">Uncharacterized protein</fullName>
    </submittedName>
</protein>
<evidence type="ECO:0000313" key="1">
    <source>
        <dbReference type="EMBL" id="PLW34232.1"/>
    </source>
</evidence>
<dbReference type="OrthoDB" id="2514833at2759"/>
<dbReference type="EMBL" id="PGCJ01000281">
    <property type="protein sequence ID" value="PLW34232.1"/>
    <property type="molecule type" value="Genomic_DNA"/>
</dbReference>
<keyword evidence="2" id="KW-1185">Reference proteome</keyword>
<evidence type="ECO:0000313" key="2">
    <source>
        <dbReference type="Proteomes" id="UP000235388"/>
    </source>
</evidence>
<sequence>MKRVMSGKIIDTIVISEIVEEGQARLRNLVNDYILRSVHIISIMKELLSRDDYERLAIEAIWLRRLADSLGANRVHALCNSIALQCQSNPMYHEHYQIKCKLQLLERQNFRGHQALLQMLAYQGHRQA</sequence>
<accession>A0A2N5U900</accession>
<name>A0A2N5U900_9BASI</name>
<dbReference type="Gene3D" id="1.20.120.160">
    <property type="entry name" value="HPT domain"/>
    <property type="match status" value="1"/>
</dbReference>
<dbReference type="Proteomes" id="UP000235388">
    <property type="component" value="Unassembled WGS sequence"/>
</dbReference>